<sequence length="224" mass="23614">MSANDVQAAGTVPAAPAAPTSRAIATELALARFLEKHRIGTVITDRIKTLKTNSDDGMPLLAPGGTEIAHIAGRTFAMVTQPKIGYQLKVTDPAALQEWVEQKAPTEVARTITVEVKADEAERVMAALGELLGPDRANLTVEVRPAFLDLLGEAAAKNGVTVDPRTGEFVDLPGVKIVPTNPSPTVRFTPDAAQVIEDAYRANLFSGARLAAMLALPAAEKGDQ</sequence>
<comment type="caution">
    <text evidence="1">The sequence shown here is derived from an EMBL/GenBank/DDBJ whole genome shotgun (WGS) entry which is preliminary data.</text>
</comment>
<keyword evidence="2" id="KW-1185">Reference proteome</keyword>
<proteinExistence type="predicted"/>
<reference evidence="1 2" key="1">
    <citation type="journal article" date="2019" name="Int. J. Syst. Evol. Microbiol.">
        <title>The Global Catalogue of Microorganisms (GCM) 10K type strain sequencing project: providing services to taxonomists for standard genome sequencing and annotation.</title>
        <authorList>
            <consortium name="The Broad Institute Genomics Platform"/>
            <consortium name="The Broad Institute Genome Sequencing Center for Infectious Disease"/>
            <person name="Wu L."/>
            <person name="Ma J."/>
        </authorList>
    </citation>
    <scope>NUCLEOTIDE SEQUENCE [LARGE SCALE GENOMIC DNA]</scope>
    <source>
        <strain evidence="1 2">JCM 6835</strain>
    </source>
</reference>
<gene>
    <name evidence="1" type="ORF">GCM10010412_082450</name>
</gene>
<evidence type="ECO:0000313" key="2">
    <source>
        <dbReference type="Proteomes" id="UP001501666"/>
    </source>
</evidence>
<organism evidence="1 2">
    <name type="scientific">Nonomuraea recticatena</name>
    <dbReference type="NCBI Taxonomy" id="46178"/>
    <lineage>
        <taxon>Bacteria</taxon>
        <taxon>Bacillati</taxon>
        <taxon>Actinomycetota</taxon>
        <taxon>Actinomycetes</taxon>
        <taxon>Streptosporangiales</taxon>
        <taxon>Streptosporangiaceae</taxon>
        <taxon>Nonomuraea</taxon>
    </lineage>
</organism>
<protein>
    <submittedName>
        <fullName evidence="1">Uncharacterized protein</fullName>
    </submittedName>
</protein>
<evidence type="ECO:0000313" key="1">
    <source>
        <dbReference type="EMBL" id="GAA2691892.1"/>
    </source>
</evidence>
<dbReference type="Proteomes" id="UP001501666">
    <property type="component" value="Unassembled WGS sequence"/>
</dbReference>
<name>A0ABN3T2N8_9ACTN</name>
<dbReference type="EMBL" id="BAAATE010000034">
    <property type="protein sequence ID" value="GAA2691892.1"/>
    <property type="molecule type" value="Genomic_DNA"/>
</dbReference>
<dbReference type="RefSeq" id="WP_346154478.1">
    <property type="nucleotide sequence ID" value="NZ_BAAATE010000034.1"/>
</dbReference>
<accession>A0ABN3T2N8</accession>